<dbReference type="InterPro" id="IPR052709">
    <property type="entry name" value="Transposase-MT_Hybrid"/>
</dbReference>
<name>A0ABQ8SIV1_PERAM</name>
<dbReference type="Pfam" id="PF13358">
    <property type="entry name" value="DDE_3"/>
    <property type="match status" value="1"/>
</dbReference>
<evidence type="ECO:0000259" key="1">
    <source>
        <dbReference type="Pfam" id="PF13358"/>
    </source>
</evidence>
<comment type="caution">
    <text evidence="2">The sequence shown here is derived from an EMBL/GenBank/DDBJ whole genome shotgun (WGS) entry which is preliminary data.</text>
</comment>
<organism evidence="2 3">
    <name type="scientific">Periplaneta americana</name>
    <name type="common">American cockroach</name>
    <name type="synonym">Blatta americana</name>
    <dbReference type="NCBI Taxonomy" id="6978"/>
    <lineage>
        <taxon>Eukaryota</taxon>
        <taxon>Metazoa</taxon>
        <taxon>Ecdysozoa</taxon>
        <taxon>Arthropoda</taxon>
        <taxon>Hexapoda</taxon>
        <taxon>Insecta</taxon>
        <taxon>Pterygota</taxon>
        <taxon>Neoptera</taxon>
        <taxon>Polyneoptera</taxon>
        <taxon>Dictyoptera</taxon>
        <taxon>Blattodea</taxon>
        <taxon>Blattoidea</taxon>
        <taxon>Blattidae</taxon>
        <taxon>Blattinae</taxon>
        <taxon>Periplaneta</taxon>
    </lineage>
</organism>
<dbReference type="PANTHER" id="PTHR46060:SF1">
    <property type="entry name" value="MARINER MOS1 TRANSPOSASE-LIKE PROTEIN"/>
    <property type="match status" value="1"/>
</dbReference>
<gene>
    <name evidence="2" type="ORF">ANN_16356</name>
</gene>
<evidence type="ECO:0000313" key="2">
    <source>
        <dbReference type="EMBL" id="KAJ4434037.1"/>
    </source>
</evidence>
<sequence>MGESRNAYRVLVGRPEGKRPLGRPRRRWEDNIKMDLREVEYDDRDWINLAQDRDRWRAYVRAAMNLRCELPKTTFSKLEQRSWIKIEVTRGRSAQECFQGLHEADAALPYRTVARWVKAFREGRDVKVMFIVAYDIDGVILHHTVPPSQTVNADYYCRFLQHHLRPALRRKQRHLVVQNPIILHDNARRHTAAAVKDLLRRWQWEVLEHPPYSPDMSPCDYDLFAKVKEPLRGTRYNTRDELIRAIGRSIRNINKDGRADGVRRLPNIWQKVINKGGDYI</sequence>
<protein>
    <recommendedName>
        <fullName evidence="1">Tc1-like transposase DDE domain-containing protein</fullName>
    </recommendedName>
</protein>
<dbReference type="PANTHER" id="PTHR46060">
    <property type="entry name" value="MARINER MOS1 TRANSPOSASE-LIKE PROTEIN"/>
    <property type="match status" value="1"/>
</dbReference>
<evidence type="ECO:0000313" key="3">
    <source>
        <dbReference type="Proteomes" id="UP001148838"/>
    </source>
</evidence>
<dbReference type="Gene3D" id="3.30.420.10">
    <property type="entry name" value="Ribonuclease H-like superfamily/Ribonuclease H"/>
    <property type="match status" value="1"/>
</dbReference>
<dbReference type="InterPro" id="IPR038717">
    <property type="entry name" value="Tc1-like_DDE_dom"/>
</dbReference>
<dbReference type="InterPro" id="IPR036397">
    <property type="entry name" value="RNaseH_sf"/>
</dbReference>
<feature type="domain" description="Tc1-like transposase DDE" evidence="1">
    <location>
        <begin position="148"/>
        <end position="242"/>
    </location>
</feature>
<proteinExistence type="predicted"/>
<accession>A0ABQ8SIV1</accession>
<dbReference type="Proteomes" id="UP001148838">
    <property type="component" value="Unassembled WGS sequence"/>
</dbReference>
<keyword evidence="3" id="KW-1185">Reference proteome</keyword>
<reference evidence="2 3" key="1">
    <citation type="journal article" date="2022" name="Allergy">
        <title>Genome assembly and annotation of Periplaneta americana reveal a comprehensive cockroach allergen profile.</title>
        <authorList>
            <person name="Wang L."/>
            <person name="Xiong Q."/>
            <person name="Saelim N."/>
            <person name="Wang L."/>
            <person name="Nong W."/>
            <person name="Wan A.T."/>
            <person name="Shi M."/>
            <person name="Liu X."/>
            <person name="Cao Q."/>
            <person name="Hui J.H.L."/>
            <person name="Sookrung N."/>
            <person name="Leung T.F."/>
            <person name="Tungtrongchitr A."/>
            <person name="Tsui S.K.W."/>
        </authorList>
    </citation>
    <scope>NUCLEOTIDE SEQUENCE [LARGE SCALE GENOMIC DNA]</scope>
    <source>
        <strain evidence="2">PWHHKU_190912</strain>
    </source>
</reference>
<dbReference type="EMBL" id="JAJSOF020000027">
    <property type="protein sequence ID" value="KAJ4434037.1"/>
    <property type="molecule type" value="Genomic_DNA"/>
</dbReference>